<evidence type="ECO:0000313" key="3">
    <source>
        <dbReference type="Proteomes" id="UP000638648"/>
    </source>
</evidence>
<accession>A0A927MX91</accession>
<evidence type="ECO:0000313" key="2">
    <source>
        <dbReference type="EMBL" id="MBE1608601.1"/>
    </source>
</evidence>
<dbReference type="Gene3D" id="2.30.29.50">
    <property type="entry name" value="Bacterial Pleckstrin homology domain"/>
    <property type="match status" value="1"/>
</dbReference>
<protein>
    <recommendedName>
        <fullName evidence="1">Bacterial Pleckstrin homology domain-containing protein</fullName>
    </recommendedName>
</protein>
<dbReference type="InterPro" id="IPR012544">
    <property type="entry name" value="PHb"/>
</dbReference>
<dbReference type="InterPro" id="IPR037063">
    <property type="entry name" value="PHb_sf"/>
</dbReference>
<dbReference type="RefSeq" id="WP_192752354.1">
    <property type="nucleotide sequence ID" value="NZ_BAABJL010000029.1"/>
</dbReference>
<keyword evidence="3" id="KW-1185">Reference proteome</keyword>
<dbReference type="AlphaFoldDB" id="A0A927MX91"/>
<dbReference type="Proteomes" id="UP000638648">
    <property type="component" value="Unassembled WGS sequence"/>
</dbReference>
<evidence type="ECO:0000259" key="1">
    <source>
        <dbReference type="Pfam" id="PF08000"/>
    </source>
</evidence>
<comment type="caution">
    <text evidence="2">The sequence shown here is derived from an EMBL/GenBank/DDBJ whole genome shotgun (WGS) entry which is preliminary data.</text>
</comment>
<proteinExistence type="predicted"/>
<gene>
    <name evidence="2" type="ORF">HEB94_005449</name>
</gene>
<dbReference type="SUPFAM" id="SSF50729">
    <property type="entry name" value="PH domain-like"/>
    <property type="match status" value="1"/>
</dbReference>
<sequence length="126" mass="13905">MTHQTAQPVFDKPEQFEKIRAGLLNGEEIIAVYDAIGAGTGFIAVTTRRVVLQDNSFVGKKVALTSVPYRQVSSVSFVSDKSMFGKFASSSIISIRAGSKDYEVQFRGEEKAKHVHDVVLWHMLNG</sequence>
<dbReference type="EMBL" id="JADBEM010000001">
    <property type="protein sequence ID" value="MBE1608601.1"/>
    <property type="molecule type" value="Genomic_DNA"/>
</dbReference>
<name>A0A927MX91_9ACTN</name>
<dbReference type="Pfam" id="PF08000">
    <property type="entry name" value="bPH_1"/>
    <property type="match status" value="1"/>
</dbReference>
<reference evidence="2" key="1">
    <citation type="submission" date="2020-10" db="EMBL/GenBank/DDBJ databases">
        <title>Sequencing the genomes of 1000 actinobacteria strains.</title>
        <authorList>
            <person name="Klenk H.-P."/>
        </authorList>
    </citation>
    <scope>NUCLEOTIDE SEQUENCE</scope>
    <source>
        <strain evidence="2">DSM 45354</strain>
    </source>
</reference>
<organism evidence="2 3">
    <name type="scientific">Actinopolymorpha pittospori</name>
    <dbReference type="NCBI Taxonomy" id="648752"/>
    <lineage>
        <taxon>Bacteria</taxon>
        <taxon>Bacillati</taxon>
        <taxon>Actinomycetota</taxon>
        <taxon>Actinomycetes</taxon>
        <taxon>Propionibacteriales</taxon>
        <taxon>Actinopolymorphaceae</taxon>
        <taxon>Actinopolymorpha</taxon>
    </lineage>
</organism>
<feature type="domain" description="Bacterial Pleckstrin homology" evidence="1">
    <location>
        <begin position="18"/>
        <end position="120"/>
    </location>
</feature>